<dbReference type="PANTHER" id="PTHR39217:SF1">
    <property type="entry name" value="GLUTATHIONE SYNTHETASE"/>
    <property type="match status" value="1"/>
</dbReference>
<evidence type="ECO:0008006" key="3">
    <source>
        <dbReference type="Google" id="ProtNLM"/>
    </source>
</evidence>
<dbReference type="SUPFAM" id="SSF56059">
    <property type="entry name" value="Glutathione synthetase ATP-binding domain-like"/>
    <property type="match status" value="1"/>
</dbReference>
<dbReference type="PANTHER" id="PTHR39217">
    <property type="match status" value="1"/>
</dbReference>
<comment type="caution">
    <text evidence="1">The sequence shown here is derived from an EMBL/GenBank/DDBJ whole genome shotgun (WGS) entry which is preliminary data.</text>
</comment>
<protein>
    <recommendedName>
        <fullName evidence="3">ATP-grasp domain-containing protein</fullName>
    </recommendedName>
</protein>
<dbReference type="RefSeq" id="WP_184923815.1">
    <property type="nucleotide sequence ID" value="NZ_JACHJR010000001.1"/>
</dbReference>
<evidence type="ECO:0000313" key="2">
    <source>
        <dbReference type="Proteomes" id="UP000573327"/>
    </source>
</evidence>
<proteinExistence type="predicted"/>
<accession>A0A7W7SJM5</accession>
<name>A0A7W7SJM5_9ACTN</name>
<organism evidence="1 2">
    <name type="scientific">Kitasatospora gansuensis</name>
    <dbReference type="NCBI Taxonomy" id="258050"/>
    <lineage>
        <taxon>Bacteria</taxon>
        <taxon>Bacillati</taxon>
        <taxon>Actinomycetota</taxon>
        <taxon>Actinomycetes</taxon>
        <taxon>Kitasatosporales</taxon>
        <taxon>Streptomycetaceae</taxon>
        <taxon>Kitasatospora</taxon>
    </lineage>
</organism>
<dbReference type="Proteomes" id="UP000573327">
    <property type="component" value="Unassembled WGS sequence"/>
</dbReference>
<gene>
    <name evidence="1" type="ORF">F4556_007220</name>
</gene>
<dbReference type="EMBL" id="JACHJR010000001">
    <property type="protein sequence ID" value="MBB4951685.1"/>
    <property type="molecule type" value="Genomic_DNA"/>
</dbReference>
<reference evidence="1 2" key="1">
    <citation type="submission" date="2020-08" db="EMBL/GenBank/DDBJ databases">
        <title>Sequencing the genomes of 1000 actinobacteria strains.</title>
        <authorList>
            <person name="Klenk H.-P."/>
        </authorList>
    </citation>
    <scope>NUCLEOTIDE SEQUENCE [LARGE SCALE GENOMIC DNA]</scope>
    <source>
        <strain evidence="1 2">DSM 44786</strain>
    </source>
</reference>
<dbReference type="AlphaFoldDB" id="A0A7W7SJM5"/>
<dbReference type="InterPro" id="IPR053191">
    <property type="entry name" value="DcsG_Biosynth_Enzyme"/>
</dbReference>
<keyword evidence="2" id="KW-1185">Reference proteome</keyword>
<sequence>MVCWNSDERYLLDLAGRGVAVVPTRFLEPDGPCGEEDFRAADALRHARMLLDQGRSVMVQPYQRLVEEGERALVFVAGTFSHAIRKGPVLTQPGVIDNDRVPHPDVTPYRPTEEEIATALAALAAVPSSGSPLFARVDLAFDDARKPVVMELELIEPNLFLGHHPQALGRSVEATAAEARRAAS</sequence>
<evidence type="ECO:0000313" key="1">
    <source>
        <dbReference type="EMBL" id="MBB4951685.1"/>
    </source>
</evidence>